<evidence type="ECO:0000313" key="2">
    <source>
        <dbReference type="Proteomes" id="UP000646426"/>
    </source>
</evidence>
<protein>
    <submittedName>
        <fullName evidence="1">Uncharacterized protein</fullName>
    </submittedName>
</protein>
<comment type="caution">
    <text evidence="1">The sequence shown here is derived from an EMBL/GenBank/DDBJ whole genome shotgun (WGS) entry which is preliminary data.</text>
</comment>
<evidence type="ECO:0000313" key="1">
    <source>
        <dbReference type="EMBL" id="GHA68457.1"/>
    </source>
</evidence>
<keyword evidence="2" id="KW-1185">Reference proteome</keyword>
<reference evidence="1" key="2">
    <citation type="submission" date="2020-09" db="EMBL/GenBank/DDBJ databases">
        <authorList>
            <person name="Sun Q."/>
            <person name="Kim S."/>
        </authorList>
    </citation>
    <scope>NUCLEOTIDE SEQUENCE</scope>
    <source>
        <strain evidence="1">KCTC 23077</strain>
    </source>
</reference>
<organism evidence="1 2">
    <name type="scientific">Cognatilysobacter bugurensis</name>
    <dbReference type="NCBI Taxonomy" id="543356"/>
    <lineage>
        <taxon>Bacteria</taxon>
        <taxon>Pseudomonadati</taxon>
        <taxon>Pseudomonadota</taxon>
        <taxon>Gammaproteobacteria</taxon>
        <taxon>Lysobacterales</taxon>
        <taxon>Lysobacteraceae</taxon>
        <taxon>Cognatilysobacter</taxon>
    </lineage>
</organism>
<gene>
    <name evidence="1" type="ORF">GCM10007067_00370</name>
</gene>
<reference evidence="1" key="1">
    <citation type="journal article" date="2014" name="Int. J. Syst. Evol. Microbiol.">
        <title>Complete genome sequence of Corynebacterium casei LMG S-19264T (=DSM 44701T), isolated from a smear-ripened cheese.</title>
        <authorList>
            <consortium name="US DOE Joint Genome Institute (JGI-PGF)"/>
            <person name="Walter F."/>
            <person name="Albersmeier A."/>
            <person name="Kalinowski J."/>
            <person name="Ruckert C."/>
        </authorList>
    </citation>
    <scope>NUCLEOTIDE SEQUENCE</scope>
    <source>
        <strain evidence="1">KCTC 23077</strain>
    </source>
</reference>
<sequence>MLITDRRRSTREEQARSRAGLPLTQRARLAELEQQGWALSCIRAAPPQVIVLSPKGRAALLTREGRLADPMGVTLRHR</sequence>
<proteinExistence type="predicted"/>
<accession>A0A918W5W8</accession>
<dbReference type="RefSeq" id="WP_189452169.1">
    <property type="nucleotide sequence ID" value="NZ_BMYD01000001.1"/>
</dbReference>
<name>A0A918W5W8_9GAMM</name>
<dbReference type="EMBL" id="BMYD01000001">
    <property type="protein sequence ID" value="GHA68457.1"/>
    <property type="molecule type" value="Genomic_DNA"/>
</dbReference>
<dbReference type="Proteomes" id="UP000646426">
    <property type="component" value="Unassembled WGS sequence"/>
</dbReference>
<dbReference type="AlphaFoldDB" id="A0A918W5W8"/>